<name>A0A9P7FP06_9AGAR</name>
<keyword evidence="2" id="KW-1185">Reference proteome</keyword>
<accession>A0A9P7FP06</accession>
<gene>
    <name evidence="1" type="ORF">H0H81_003593</name>
</gene>
<dbReference type="EMBL" id="JABCKI010006677">
    <property type="protein sequence ID" value="KAG5634056.1"/>
    <property type="molecule type" value="Genomic_DNA"/>
</dbReference>
<organism evidence="1 2">
    <name type="scientific">Sphagnurus paluster</name>
    <dbReference type="NCBI Taxonomy" id="117069"/>
    <lineage>
        <taxon>Eukaryota</taxon>
        <taxon>Fungi</taxon>
        <taxon>Dikarya</taxon>
        <taxon>Basidiomycota</taxon>
        <taxon>Agaricomycotina</taxon>
        <taxon>Agaricomycetes</taxon>
        <taxon>Agaricomycetidae</taxon>
        <taxon>Agaricales</taxon>
        <taxon>Tricholomatineae</taxon>
        <taxon>Lyophyllaceae</taxon>
        <taxon>Sphagnurus</taxon>
    </lineage>
</organism>
<evidence type="ECO:0000313" key="2">
    <source>
        <dbReference type="Proteomes" id="UP000717328"/>
    </source>
</evidence>
<dbReference type="AlphaFoldDB" id="A0A9P7FP06"/>
<dbReference type="Proteomes" id="UP000717328">
    <property type="component" value="Unassembled WGS sequence"/>
</dbReference>
<proteinExistence type="predicted"/>
<dbReference type="OrthoDB" id="3026977at2759"/>
<reference evidence="1" key="1">
    <citation type="submission" date="2021-02" db="EMBL/GenBank/DDBJ databases">
        <authorList>
            <person name="Nieuwenhuis M."/>
            <person name="Van De Peppel L.J.J."/>
        </authorList>
    </citation>
    <scope>NUCLEOTIDE SEQUENCE</scope>
    <source>
        <strain evidence="1">D49</strain>
    </source>
</reference>
<protein>
    <submittedName>
        <fullName evidence="1">Uncharacterized protein</fullName>
    </submittedName>
</protein>
<sequence>MDLDLPSIRLLNTVSWLPIRFLDSLTTPLAKYEASLYGPFDAVLHHIFPLADRFMTKPQGLLRTLQQPDASESGRVSIDSMGAPVLPRIRQLRESTPKQPDFLVVKAGPFYGKDVPVVLVEIKRHDTILSEDHNQMSEYMFRIWEKLKAIGAGPLFFQNFRGYLVERQTTYEWRLPDMNAQGLPYNYTWNHLYFTKEEFTVKIKERADIYRAVAPTASSLGNFPGY</sequence>
<reference evidence="1" key="2">
    <citation type="submission" date="2021-10" db="EMBL/GenBank/DDBJ databases">
        <title>Phylogenomics reveals ancestral predisposition of the termite-cultivated fungus Termitomyces towards a domesticated lifestyle.</title>
        <authorList>
            <person name="Auxier B."/>
            <person name="Grum-Grzhimaylo A."/>
            <person name="Cardenas M.E."/>
            <person name="Lodge J.D."/>
            <person name="Laessoe T."/>
            <person name="Pedersen O."/>
            <person name="Smith M.E."/>
            <person name="Kuyper T.W."/>
            <person name="Franco-Molano E.A."/>
            <person name="Baroni T.J."/>
            <person name="Aanen D.K."/>
        </authorList>
    </citation>
    <scope>NUCLEOTIDE SEQUENCE</scope>
    <source>
        <strain evidence="1">D49</strain>
    </source>
</reference>
<comment type="caution">
    <text evidence="1">The sequence shown here is derived from an EMBL/GenBank/DDBJ whole genome shotgun (WGS) entry which is preliminary data.</text>
</comment>
<evidence type="ECO:0000313" key="1">
    <source>
        <dbReference type="EMBL" id="KAG5634056.1"/>
    </source>
</evidence>